<dbReference type="AlphaFoldDB" id="A0A0E9RE28"/>
<evidence type="ECO:0000313" key="1">
    <source>
        <dbReference type="EMBL" id="JAH27067.1"/>
    </source>
</evidence>
<accession>A0A0E9RE28</accession>
<sequence>MKKNCAHCVPSITFNKQMLLVLLQKAKNLYYSSNKYKC</sequence>
<dbReference type="EMBL" id="GBXM01081510">
    <property type="protein sequence ID" value="JAH27067.1"/>
    <property type="molecule type" value="Transcribed_RNA"/>
</dbReference>
<proteinExistence type="predicted"/>
<organism evidence="1">
    <name type="scientific">Anguilla anguilla</name>
    <name type="common">European freshwater eel</name>
    <name type="synonym">Muraena anguilla</name>
    <dbReference type="NCBI Taxonomy" id="7936"/>
    <lineage>
        <taxon>Eukaryota</taxon>
        <taxon>Metazoa</taxon>
        <taxon>Chordata</taxon>
        <taxon>Craniata</taxon>
        <taxon>Vertebrata</taxon>
        <taxon>Euteleostomi</taxon>
        <taxon>Actinopterygii</taxon>
        <taxon>Neopterygii</taxon>
        <taxon>Teleostei</taxon>
        <taxon>Anguilliformes</taxon>
        <taxon>Anguillidae</taxon>
        <taxon>Anguilla</taxon>
    </lineage>
</organism>
<name>A0A0E9RE28_ANGAN</name>
<reference evidence="1" key="2">
    <citation type="journal article" date="2015" name="Fish Shellfish Immunol.">
        <title>Early steps in the European eel (Anguilla anguilla)-Vibrio vulnificus interaction in the gills: Role of the RtxA13 toxin.</title>
        <authorList>
            <person name="Callol A."/>
            <person name="Pajuelo D."/>
            <person name="Ebbesson L."/>
            <person name="Teles M."/>
            <person name="MacKenzie S."/>
            <person name="Amaro C."/>
        </authorList>
    </citation>
    <scope>NUCLEOTIDE SEQUENCE</scope>
</reference>
<reference evidence="1" key="1">
    <citation type="submission" date="2014-11" db="EMBL/GenBank/DDBJ databases">
        <authorList>
            <person name="Amaro Gonzalez C."/>
        </authorList>
    </citation>
    <scope>NUCLEOTIDE SEQUENCE</scope>
</reference>
<protein>
    <submittedName>
        <fullName evidence="1">Uncharacterized protein</fullName>
    </submittedName>
</protein>